<dbReference type="InterPro" id="IPR011608">
    <property type="entry name" value="PRD"/>
</dbReference>
<dbReference type="AlphaFoldDB" id="D1AJ16"/>
<dbReference type="PANTHER" id="PTHR30185:SF18">
    <property type="entry name" value="TRANSCRIPTIONAL REGULATOR MTLR"/>
    <property type="match status" value="1"/>
</dbReference>
<proteinExistence type="predicted"/>
<evidence type="ECO:0000256" key="4">
    <source>
        <dbReference type="ARBA" id="ARBA00023163"/>
    </source>
</evidence>
<evidence type="ECO:0000313" key="7">
    <source>
        <dbReference type="EMBL" id="ACZ08704.1"/>
    </source>
</evidence>
<sequence length="685" mass="80278">MIISSRTKTIIEFLISAEDYLTIKDIAGRLNLAERTVYREMDNVNDTLGHYSLFVESIKSKGVRLYGSAEDIDHLKKSLNDNKAVYDYNFQERIETILFYLLHEKDFIKTRLLSIKLQVSMQTIRNDLQHIENTIKIHDLKLEKKKGLGILISGNTISRNHLLVNLLMRNIDIDVFLKWIKNFNENNSLFIKFLIEFGYENIIKKSYTVVNNLINEKNIQLTDVEFQELIFLLTMFINNRDNYILEPLNFEETFYNKNLTEKIKVYIENIFNINLTGDDIKYLKWIVNLISNHNIKSIIVDKNELSMAKKINNFIELVEASLKVNLRNDSTLAEGLVGHIDRALIRIRSGISVSNPINSEIKNRYEELYRVIRQSIDEVFQDDLFPEDEIGYLVLYFVVSLDKMAVKSIKVLVVCSSGMGSSKMLSSRLEREIPEITVRKIIALISLPKENLNEYDIVISTIPLDLQTVPHMMVSPLLNKEEINRLKHRIITLEEKKYQLTDKIKIIKAEERDIVDEIKKIRLFSHWALELINGFKVEYIEGKDRNTDILEIIDKDLFNDKIIPENAVYEHIKNNEKISYFQIPNTKIDYLDCSLEKIKQPVFRVYHLDFEGIFNFNNKELSDIEAFVIMIYPKNHNKLLLNLLSFITMSIIENNDTIRNFENGNENKIKGLLNEKIKLFLKDHF</sequence>
<dbReference type="InterPro" id="IPR003501">
    <property type="entry name" value="PTS_EIIB_2/3"/>
</dbReference>
<evidence type="ECO:0000259" key="5">
    <source>
        <dbReference type="PROSITE" id="PS51099"/>
    </source>
</evidence>
<dbReference type="InterPro" id="IPR036634">
    <property type="entry name" value="PRD_sf"/>
</dbReference>
<evidence type="ECO:0000313" key="8">
    <source>
        <dbReference type="Proteomes" id="UP000000845"/>
    </source>
</evidence>
<dbReference type="InterPro" id="IPR036388">
    <property type="entry name" value="WH-like_DNA-bd_sf"/>
</dbReference>
<protein>
    <submittedName>
        <fullName evidence="7">Transcriptional antiterminator, BglG</fullName>
    </submittedName>
</protein>
<feature type="domain" description="PTS EIIB type-2" evidence="5">
    <location>
        <begin position="409"/>
        <end position="498"/>
    </location>
</feature>
<evidence type="ECO:0000256" key="2">
    <source>
        <dbReference type="ARBA" id="ARBA00022737"/>
    </source>
</evidence>
<dbReference type="EMBL" id="CP001739">
    <property type="protein sequence ID" value="ACZ08704.1"/>
    <property type="molecule type" value="Genomic_DNA"/>
</dbReference>
<dbReference type="SUPFAM" id="SSF63520">
    <property type="entry name" value="PTS-regulatory domain, PRD"/>
    <property type="match status" value="1"/>
</dbReference>
<dbReference type="CDD" id="cd05568">
    <property type="entry name" value="PTS_IIB_bgl_like"/>
    <property type="match status" value="1"/>
</dbReference>
<dbReference type="STRING" id="526218.Sterm_1846"/>
<dbReference type="RefSeq" id="WP_012861298.1">
    <property type="nucleotide sequence ID" value="NC_013517.1"/>
</dbReference>
<keyword evidence="8" id="KW-1185">Reference proteome</keyword>
<dbReference type="Pfam" id="PF08220">
    <property type="entry name" value="HTH_DeoR"/>
    <property type="match status" value="1"/>
</dbReference>
<dbReference type="InterPro" id="IPR001034">
    <property type="entry name" value="DeoR_HTH"/>
</dbReference>
<dbReference type="KEGG" id="str:Sterm_1846"/>
<evidence type="ECO:0000256" key="1">
    <source>
        <dbReference type="ARBA" id="ARBA00022679"/>
    </source>
</evidence>
<reference evidence="8" key="1">
    <citation type="submission" date="2009-09" db="EMBL/GenBank/DDBJ databases">
        <title>The complete chromosome of Sebaldella termitidis ATCC 33386.</title>
        <authorList>
            <consortium name="US DOE Joint Genome Institute (JGI-PGF)"/>
            <person name="Lucas S."/>
            <person name="Copeland A."/>
            <person name="Lapidus A."/>
            <person name="Glavina del Rio T."/>
            <person name="Dalin E."/>
            <person name="Tice H."/>
            <person name="Bruce D."/>
            <person name="Goodwin L."/>
            <person name="Pitluck S."/>
            <person name="Kyrpides N."/>
            <person name="Mavromatis K."/>
            <person name="Ivanova N."/>
            <person name="Mikhailova N."/>
            <person name="Sims D."/>
            <person name="Meincke L."/>
            <person name="Brettin T."/>
            <person name="Detter J.C."/>
            <person name="Han C."/>
            <person name="Larimer F."/>
            <person name="Land M."/>
            <person name="Hauser L."/>
            <person name="Markowitz V."/>
            <person name="Cheng J.F."/>
            <person name="Hugenholtz P."/>
            <person name="Woyke T."/>
            <person name="Wu D."/>
            <person name="Eisen J.A."/>
        </authorList>
    </citation>
    <scope>NUCLEOTIDE SEQUENCE [LARGE SCALE GENOMIC DNA]</scope>
    <source>
        <strain evidence="8">ATCC 33386 / NCTC 11300</strain>
    </source>
</reference>
<dbReference type="GO" id="GO:0008982">
    <property type="term" value="F:protein-N(PI)-phosphohistidine-sugar phosphotransferase activity"/>
    <property type="evidence" value="ECO:0007669"/>
    <property type="project" value="InterPro"/>
</dbReference>
<feature type="domain" description="PRD" evidence="6">
    <location>
        <begin position="302"/>
        <end position="407"/>
    </location>
</feature>
<dbReference type="Pfam" id="PF00874">
    <property type="entry name" value="PRD"/>
    <property type="match status" value="1"/>
</dbReference>
<evidence type="ECO:0000256" key="3">
    <source>
        <dbReference type="ARBA" id="ARBA00023015"/>
    </source>
</evidence>
<gene>
    <name evidence="7" type="ordered locus">Sterm_1846</name>
</gene>
<organism evidence="7 8">
    <name type="scientific">Sebaldella termitidis (strain ATCC 33386 / NCTC 11300)</name>
    <dbReference type="NCBI Taxonomy" id="526218"/>
    <lineage>
        <taxon>Bacteria</taxon>
        <taxon>Fusobacteriati</taxon>
        <taxon>Fusobacteriota</taxon>
        <taxon>Fusobacteriia</taxon>
        <taxon>Fusobacteriales</taxon>
        <taxon>Leptotrichiaceae</taxon>
        <taxon>Sebaldella</taxon>
    </lineage>
</organism>
<keyword evidence="3" id="KW-0805">Transcription regulation</keyword>
<dbReference type="Pfam" id="PF02302">
    <property type="entry name" value="PTS_IIB"/>
    <property type="match status" value="1"/>
</dbReference>
<dbReference type="PROSITE" id="PS51099">
    <property type="entry name" value="PTS_EIIB_TYPE_2"/>
    <property type="match status" value="1"/>
</dbReference>
<dbReference type="InterPro" id="IPR050661">
    <property type="entry name" value="BglG_antiterminators"/>
</dbReference>
<dbReference type="GO" id="GO:0003700">
    <property type="term" value="F:DNA-binding transcription factor activity"/>
    <property type="evidence" value="ECO:0007669"/>
    <property type="project" value="InterPro"/>
</dbReference>
<dbReference type="HOGENOM" id="CLU_013442_2_0_0"/>
<dbReference type="Gene3D" id="3.40.50.2300">
    <property type="match status" value="1"/>
</dbReference>
<dbReference type="InterPro" id="IPR036095">
    <property type="entry name" value="PTS_EIIB-like_sf"/>
</dbReference>
<evidence type="ECO:0000259" key="6">
    <source>
        <dbReference type="PROSITE" id="PS51372"/>
    </source>
</evidence>
<dbReference type="SUPFAM" id="SSF52794">
    <property type="entry name" value="PTS system IIB component-like"/>
    <property type="match status" value="1"/>
</dbReference>
<keyword evidence="4" id="KW-0804">Transcription</keyword>
<dbReference type="Proteomes" id="UP000000845">
    <property type="component" value="Chromosome"/>
</dbReference>
<keyword evidence="2" id="KW-0677">Repeat</keyword>
<dbReference type="PROSITE" id="PS51372">
    <property type="entry name" value="PRD_2"/>
    <property type="match status" value="1"/>
</dbReference>
<dbReference type="Gene3D" id="1.10.10.10">
    <property type="entry name" value="Winged helix-like DNA-binding domain superfamily/Winged helix DNA-binding domain"/>
    <property type="match status" value="2"/>
</dbReference>
<keyword evidence="1" id="KW-0808">Transferase</keyword>
<dbReference type="GO" id="GO:0009401">
    <property type="term" value="P:phosphoenolpyruvate-dependent sugar phosphotransferase system"/>
    <property type="evidence" value="ECO:0007669"/>
    <property type="project" value="InterPro"/>
</dbReference>
<dbReference type="InterPro" id="IPR013011">
    <property type="entry name" value="PTS_EIIB_2"/>
</dbReference>
<dbReference type="InterPro" id="IPR013196">
    <property type="entry name" value="HTH_11"/>
</dbReference>
<dbReference type="eggNOG" id="COG3711">
    <property type="taxonomic scope" value="Bacteria"/>
</dbReference>
<dbReference type="Pfam" id="PF08279">
    <property type="entry name" value="HTH_11"/>
    <property type="match status" value="1"/>
</dbReference>
<accession>D1AJ16</accession>
<dbReference type="Gene3D" id="1.10.1790.10">
    <property type="entry name" value="PRD domain"/>
    <property type="match status" value="1"/>
</dbReference>
<dbReference type="PANTHER" id="PTHR30185">
    <property type="entry name" value="CRYPTIC BETA-GLUCOSIDE BGL OPERON ANTITERMINATOR"/>
    <property type="match status" value="1"/>
</dbReference>
<name>D1AJ16_SEBTE</name>
<reference evidence="7 8" key="2">
    <citation type="journal article" date="2010" name="Stand. Genomic Sci.">
        <title>Complete genome sequence of Sebaldella termitidis type strain (NCTC 11300).</title>
        <authorList>
            <person name="Harmon-Smith M."/>
            <person name="Celia L."/>
            <person name="Chertkov O."/>
            <person name="Lapidus A."/>
            <person name="Copeland A."/>
            <person name="Glavina Del Rio T."/>
            <person name="Nolan M."/>
            <person name="Lucas S."/>
            <person name="Tice H."/>
            <person name="Cheng J.F."/>
            <person name="Han C."/>
            <person name="Detter J.C."/>
            <person name="Bruce D."/>
            <person name="Goodwin L."/>
            <person name="Pitluck S."/>
            <person name="Pati A."/>
            <person name="Liolios K."/>
            <person name="Ivanova N."/>
            <person name="Mavromatis K."/>
            <person name="Mikhailova N."/>
            <person name="Chen A."/>
            <person name="Palaniappan K."/>
            <person name="Land M."/>
            <person name="Hauser L."/>
            <person name="Chang Y.J."/>
            <person name="Jeffries C.D."/>
            <person name="Brettin T."/>
            <person name="Goker M."/>
            <person name="Beck B."/>
            <person name="Bristow J."/>
            <person name="Eisen J.A."/>
            <person name="Markowitz V."/>
            <person name="Hugenholtz P."/>
            <person name="Kyrpides N.C."/>
            <person name="Klenk H.P."/>
            <person name="Chen F."/>
        </authorList>
    </citation>
    <scope>NUCLEOTIDE SEQUENCE [LARGE SCALE GENOMIC DNA]</scope>
    <source>
        <strain evidence="8">ATCC 33386 / NCTC 11300</strain>
    </source>
</reference>